<dbReference type="AlphaFoldDB" id="A0AAW3HTC0"/>
<proteinExistence type="predicted"/>
<gene>
    <name evidence="1" type="ORF">WA45_05215</name>
</gene>
<comment type="caution">
    <text evidence="1">The sequence shown here is derived from an EMBL/GenBank/DDBJ whole genome shotgun (WGS) entry which is preliminary data.</text>
</comment>
<dbReference type="EMBL" id="LCVB01000027">
    <property type="protein sequence ID" value="KLJ29748.1"/>
    <property type="molecule type" value="Genomic_DNA"/>
</dbReference>
<evidence type="ECO:0000313" key="1">
    <source>
        <dbReference type="EMBL" id="KLJ29748.1"/>
    </source>
</evidence>
<dbReference type="NCBIfam" id="TIGR01538">
    <property type="entry name" value="portal_SPP1"/>
    <property type="match status" value="1"/>
</dbReference>
<organism evidence="1 2">
    <name type="scientific">Streptococcus agalactiae</name>
    <dbReference type="NCBI Taxonomy" id="1311"/>
    <lineage>
        <taxon>Bacteria</taxon>
        <taxon>Bacillati</taxon>
        <taxon>Bacillota</taxon>
        <taxon>Bacilli</taxon>
        <taxon>Lactobacillales</taxon>
        <taxon>Streptococcaceae</taxon>
        <taxon>Streptococcus</taxon>
    </lineage>
</organism>
<dbReference type="InterPro" id="IPR006428">
    <property type="entry name" value="Portal_SPP1-type"/>
</dbReference>
<protein>
    <submittedName>
        <fullName evidence="1">Portal protein</fullName>
    </submittedName>
</protein>
<evidence type="ECO:0000313" key="2">
    <source>
        <dbReference type="Proteomes" id="UP000035174"/>
    </source>
</evidence>
<dbReference type="Pfam" id="PF05133">
    <property type="entry name" value="SPP1_portal"/>
    <property type="match status" value="1"/>
</dbReference>
<reference evidence="1 2" key="1">
    <citation type="journal article" date="2015" name="PLoS ONE">
        <title>Genomic analysis reveals the molecular basis for capsule loss in the group B streptococcus population.</title>
        <authorList>
            <consortium name="DEVANI Consortium"/>
            <person name="Rosini R."/>
            <person name="Campisi E."/>
            <person name="De Chiara M."/>
            <person name="Tettelin H."/>
            <person name="Rinaudo D."/>
            <person name="Toniolo C."/>
            <person name="Metruccio M."/>
            <person name="Guidotti S."/>
            <person name="Sorensen U.B."/>
            <person name="Kilian M."/>
            <person name="Ramirez M."/>
            <person name="Janulczyk R."/>
            <person name="Donati C."/>
            <person name="Grandi G."/>
            <person name="Margarit I."/>
        </authorList>
    </citation>
    <scope>NUCLEOTIDE SEQUENCE [LARGE SCALE GENOMIC DNA]</scope>
    <source>
        <strain evidence="1 2">ES-PW-063</strain>
    </source>
</reference>
<sequence>MAHIEDFIDSTGEHKLLELRFHRESRMRYQISDISALFDDNYKILLEYLKHHENIQKPRIQELLDYAEGNNHEVSKSGRRQDEDMADVRAIHNYGKYISTFKQGYLVGNPIRVEYDDEVNNELLKELAKKNNFHQLNRQLIKDLSKVGRAYELAYRSADNKTKVIRLDPRETFIIYKNDVDKDSLIGVRYYNKSQIDKTDKTVEVYTSSEVIFFEFDGELTEIGRQPHAFGAVPITEYLNTDDGLGDYETELSLIDLYDSAQSDTANYMQDLSDAILAIIGRVSFPEYVDTPEKAITYLRAMRKARLLNLEPPVDSEGREGSVDAKYLYKKYDVQGTEAYKNRIAEDIHRFTNTPDMTDNKFAGNQSGEALKWKVFGLDQERVDLQALFEQSLKRRYKLIAHVGEFLSEIKDFDISKLKIIFTPNLPKSDQEKINDFKALGGELSNKTKMFVTGIVDDPDEEEDKIMQESQSGSLLAQKLEAQTRMSDKELAHGHAH</sequence>
<dbReference type="InterPro" id="IPR021145">
    <property type="entry name" value="Portal_protein_SPP1_Gp6-like"/>
</dbReference>
<name>A0AAW3HTC0_STRAG</name>
<accession>A0AAW3HTC0</accession>
<dbReference type="Proteomes" id="UP000035174">
    <property type="component" value="Unassembled WGS sequence"/>
</dbReference>
<dbReference type="RefSeq" id="WP_000930111.1">
    <property type="nucleotide sequence ID" value="NZ_CPVQ01000020.1"/>
</dbReference>